<proteinExistence type="predicted"/>
<dbReference type="Proteomes" id="UP000238534">
    <property type="component" value="Unassembled WGS sequence"/>
</dbReference>
<sequence>MKIIITLLLFISGILFSQNQRFIYEYSFKMDTLNQDKVEKEIMNLDITQKGSYFYSALLITRDSLFNAELEKGKVSNTIHIDLRKIQHPKANFRISKIYPGLETVYHTSLNASNVAVKELNKINWEVLPETKTFEGFKAQKAITHFGGRNWIAWFTNDIQIQDGPYKFCGLPGLILHIEDEEGTHIFNMVGSQKLTDSFSLIDAKTAEIFLTKEKFNKLWHEYIKDPAKNIKLMHSSSGMSETIMFDSNTKNPLSKQELIRNKETRAKEFLKRFNNFIEKELYK</sequence>
<evidence type="ECO:0000313" key="2">
    <source>
        <dbReference type="EMBL" id="PRB88729.1"/>
    </source>
</evidence>
<evidence type="ECO:0000313" key="1">
    <source>
        <dbReference type="EMBL" id="PRB82354.1"/>
    </source>
</evidence>
<dbReference type="AlphaFoldDB" id="A0A2S9CPC6"/>
<dbReference type="NCBIfam" id="TIGR01200">
    <property type="entry name" value="GLPGLI"/>
    <property type="match status" value="1"/>
</dbReference>
<reference evidence="3 4" key="1">
    <citation type="submission" date="2017-09" db="EMBL/GenBank/DDBJ databases">
        <title>Genomic, metabolic, and phenotypic characteristics of bacterial isolates from the natural microbiome of the model nematode Caenorhabditis elegans.</title>
        <authorList>
            <person name="Zimmermann J."/>
            <person name="Obeng N."/>
            <person name="Yang W."/>
            <person name="Obeng O."/>
            <person name="Kissoyan K."/>
            <person name="Pees B."/>
            <person name="Dirksen P."/>
            <person name="Hoppner M."/>
            <person name="Franke A."/>
            <person name="Rosenstiel P."/>
            <person name="Leippe M."/>
            <person name="Dierking K."/>
            <person name="Kaleta C."/>
            <person name="Schulenburg H."/>
        </authorList>
    </citation>
    <scope>NUCLEOTIDE SEQUENCE [LARGE SCALE GENOMIC DNA]</scope>
    <source>
        <strain evidence="1 4">MYb25</strain>
        <strain evidence="2 3">MYb44</strain>
    </source>
</reference>
<accession>A0A2S9CPC6</accession>
<evidence type="ECO:0000313" key="4">
    <source>
        <dbReference type="Proteomes" id="UP000238534"/>
    </source>
</evidence>
<dbReference type="InterPro" id="IPR005901">
    <property type="entry name" value="GLPGLI"/>
</dbReference>
<dbReference type="EMBL" id="PCPP01000003">
    <property type="protein sequence ID" value="PRB82354.1"/>
    <property type="molecule type" value="Genomic_DNA"/>
</dbReference>
<keyword evidence="3" id="KW-1185">Reference proteome</keyword>
<gene>
    <name evidence="1" type="ORF">CQ022_16800</name>
    <name evidence="2" type="ORF">CQ033_15695</name>
</gene>
<dbReference type="Pfam" id="PF09697">
    <property type="entry name" value="Porph_ging"/>
    <property type="match status" value="1"/>
</dbReference>
<dbReference type="RefSeq" id="WP_105683480.1">
    <property type="nucleotide sequence ID" value="NZ_JBBGZD010000003.1"/>
</dbReference>
<dbReference type="EMBL" id="PCPH01000004">
    <property type="protein sequence ID" value="PRB88729.1"/>
    <property type="molecule type" value="Genomic_DNA"/>
</dbReference>
<evidence type="ECO:0000313" key="3">
    <source>
        <dbReference type="Proteomes" id="UP000238325"/>
    </source>
</evidence>
<comment type="caution">
    <text evidence="1">The sequence shown here is derived from an EMBL/GenBank/DDBJ whole genome shotgun (WGS) entry which is preliminary data.</text>
</comment>
<protein>
    <recommendedName>
        <fullName evidence="5">GLPGLI family protein</fullName>
    </recommendedName>
</protein>
<dbReference type="Proteomes" id="UP000238325">
    <property type="component" value="Unassembled WGS sequence"/>
</dbReference>
<dbReference type="OrthoDB" id="1440774at2"/>
<name>A0A2S9CPC6_CHRCI</name>
<organism evidence="1 4">
    <name type="scientific">Chryseobacterium culicis</name>
    <dbReference type="NCBI Taxonomy" id="680127"/>
    <lineage>
        <taxon>Bacteria</taxon>
        <taxon>Pseudomonadati</taxon>
        <taxon>Bacteroidota</taxon>
        <taxon>Flavobacteriia</taxon>
        <taxon>Flavobacteriales</taxon>
        <taxon>Weeksellaceae</taxon>
        <taxon>Chryseobacterium group</taxon>
        <taxon>Chryseobacterium</taxon>
    </lineage>
</organism>
<evidence type="ECO:0008006" key="5">
    <source>
        <dbReference type="Google" id="ProtNLM"/>
    </source>
</evidence>